<dbReference type="AlphaFoldDB" id="A0A1V9Y136"/>
<gene>
    <name evidence="2" type="ORF">BIW11_00149</name>
</gene>
<feature type="region of interest" description="Disordered" evidence="1">
    <location>
        <begin position="1"/>
        <end position="42"/>
    </location>
</feature>
<dbReference type="EMBL" id="MNPL01001076">
    <property type="protein sequence ID" value="OQR79477.1"/>
    <property type="molecule type" value="Genomic_DNA"/>
</dbReference>
<keyword evidence="3" id="KW-1185">Reference proteome</keyword>
<proteinExistence type="predicted"/>
<feature type="compositionally biased region" description="Low complexity" evidence="1">
    <location>
        <begin position="1"/>
        <end position="10"/>
    </location>
</feature>
<comment type="caution">
    <text evidence="2">The sequence shown here is derived from an EMBL/GenBank/DDBJ whole genome shotgun (WGS) entry which is preliminary data.</text>
</comment>
<reference evidence="2 3" key="1">
    <citation type="journal article" date="2017" name="Gigascience">
        <title>Draft genome of the honey bee ectoparasitic mite, Tropilaelaps mercedesae, is shaped by the parasitic life history.</title>
        <authorList>
            <person name="Dong X."/>
            <person name="Armstrong S.D."/>
            <person name="Xia D."/>
            <person name="Makepeace B.L."/>
            <person name="Darby A.C."/>
            <person name="Kadowaki T."/>
        </authorList>
    </citation>
    <scope>NUCLEOTIDE SEQUENCE [LARGE SCALE GENOMIC DNA]</scope>
    <source>
        <strain evidence="2">Wuxi-XJTLU</strain>
    </source>
</reference>
<accession>A0A1V9Y136</accession>
<dbReference type="InParanoid" id="A0A1V9Y136"/>
<dbReference type="Proteomes" id="UP000192247">
    <property type="component" value="Unassembled WGS sequence"/>
</dbReference>
<evidence type="ECO:0000313" key="2">
    <source>
        <dbReference type="EMBL" id="OQR79477.1"/>
    </source>
</evidence>
<evidence type="ECO:0000256" key="1">
    <source>
        <dbReference type="SAM" id="MobiDB-lite"/>
    </source>
</evidence>
<name>A0A1V9Y136_9ACAR</name>
<evidence type="ECO:0000313" key="3">
    <source>
        <dbReference type="Proteomes" id="UP000192247"/>
    </source>
</evidence>
<sequence length="278" mass="31007">MKWSSAAAASGKAPWKRVLQELPGKDSKHRPPPARPNDVGQGKNWAALRQAVTTQLSNFVYHVQVSYELAEYYALAGDEFGGGVRAEAVLNVLRYFRARLSRITKYVKLSRCAVGNGQRGRRGLKLGLASELSAVLADDMRCVAGQVMLLPVSLDVYTGSRARDCRMVIDYGGKRTTIEGSQFDGRCSRIRFDVCPSSSPKIALVHRRKTMGFLLKEEQEGEVQWMLTHARPLGSGRIMVDLSFMRESFCDGRCPTAHAVFYLEWFPKLPPPIETSHL</sequence>
<organism evidence="2 3">
    <name type="scientific">Tropilaelaps mercedesae</name>
    <dbReference type="NCBI Taxonomy" id="418985"/>
    <lineage>
        <taxon>Eukaryota</taxon>
        <taxon>Metazoa</taxon>
        <taxon>Ecdysozoa</taxon>
        <taxon>Arthropoda</taxon>
        <taxon>Chelicerata</taxon>
        <taxon>Arachnida</taxon>
        <taxon>Acari</taxon>
        <taxon>Parasitiformes</taxon>
        <taxon>Mesostigmata</taxon>
        <taxon>Gamasina</taxon>
        <taxon>Dermanyssoidea</taxon>
        <taxon>Laelapidae</taxon>
        <taxon>Tropilaelaps</taxon>
    </lineage>
</organism>
<protein>
    <submittedName>
        <fullName evidence="2">Uncharacterized protein</fullName>
    </submittedName>
</protein>
<dbReference type="OrthoDB" id="10391986at2759"/>